<dbReference type="AlphaFoldDB" id="M3YPZ3"/>
<feature type="active site" evidence="15">
    <location>
        <position position="277"/>
    </location>
</feature>
<feature type="disulfide bond" evidence="16">
    <location>
        <begin position="104"/>
        <end position="109"/>
    </location>
</feature>
<evidence type="ECO:0000256" key="12">
    <source>
        <dbReference type="ARBA" id="ARBA00023749"/>
    </source>
</evidence>
<evidence type="ECO:0000256" key="8">
    <source>
        <dbReference type="ARBA" id="ARBA00022801"/>
    </source>
</evidence>
<evidence type="ECO:0000256" key="7">
    <source>
        <dbReference type="ARBA" id="ARBA00022757"/>
    </source>
</evidence>
<keyword evidence="3" id="KW-0964">Secreted</keyword>
<dbReference type="InterPro" id="IPR012848">
    <property type="entry name" value="Aspartic_peptidase_N"/>
</dbReference>
<evidence type="ECO:0000256" key="6">
    <source>
        <dbReference type="ARBA" id="ARBA00022750"/>
    </source>
</evidence>
<evidence type="ECO:0000256" key="3">
    <source>
        <dbReference type="ARBA" id="ARBA00022525"/>
    </source>
</evidence>
<evidence type="ECO:0000256" key="14">
    <source>
        <dbReference type="ARBA" id="ARBA00023821"/>
    </source>
</evidence>
<keyword evidence="10 16" id="KW-1015">Disulfide bond</keyword>
<evidence type="ECO:0000256" key="16">
    <source>
        <dbReference type="PIRSR" id="PIRSR601461-2"/>
    </source>
</evidence>
<dbReference type="EC" id="3.4.23.3" evidence="13"/>
<dbReference type="PANTHER" id="PTHR47966:SF72">
    <property type="entry name" value="GASTRICSIN"/>
    <property type="match status" value="1"/>
</dbReference>
<accession>M3YPZ3</accession>
<evidence type="ECO:0000256" key="17">
    <source>
        <dbReference type="RuleBase" id="RU000454"/>
    </source>
</evidence>
<dbReference type="HOGENOM" id="CLU_013253_3_0_1"/>
<dbReference type="Gene3D" id="6.10.140.60">
    <property type="match status" value="1"/>
</dbReference>
<dbReference type="PROSITE" id="PS00141">
    <property type="entry name" value="ASP_PROTEASE"/>
    <property type="match status" value="2"/>
</dbReference>
<dbReference type="eggNOG" id="KOG1339">
    <property type="taxonomic scope" value="Eukaryota"/>
</dbReference>
<dbReference type="GO" id="GO:0006508">
    <property type="term" value="P:proteolysis"/>
    <property type="evidence" value="ECO:0007669"/>
    <property type="project" value="UniProtKB-KW"/>
</dbReference>
<dbReference type="OMA" id="YSGEIYW"/>
<evidence type="ECO:0000256" key="9">
    <source>
        <dbReference type="ARBA" id="ARBA00023145"/>
    </source>
</evidence>
<dbReference type="GO" id="GO:0002803">
    <property type="term" value="P:positive regulation of antibacterial peptide production"/>
    <property type="evidence" value="ECO:0007669"/>
    <property type="project" value="Ensembl"/>
</dbReference>
<dbReference type="PRINTS" id="PR00792">
    <property type="entry name" value="PEPSIN"/>
</dbReference>
<keyword evidence="4 17" id="KW-0645">Protease</keyword>
<dbReference type="InterPro" id="IPR033121">
    <property type="entry name" value="PEPTIDASE_A1"/>
</dbReference>
<dbReference type="FunFam" id="2.40.70.10:FF:000006">
    <property type="entry name" value="Cathepsin E"/>
    <property type="match status" value="1"/>
</dbReference>
<evidence type="ECO:0000256" key="13">
    <source>
        <dbReference type="ARBA" id="ARBA00023796"/>
    </source>
</evidence>
<dbReference type="Pfam" id="PF00026">
    <property type="entry name" value="Asp"/>
    <property type="match status" value="1"/>
</dbReference>
<evidence type="ECO:0000259" key="19">
    <source>
        <dbReference type="PROSITE" id="PS51767"/>
    </source>
</evidence>
<dbReference type="Ensembl" id="ENSMPUT00000013616.1">
    <property type="protein sequence ID" value="ENSMPUP00000013401.1"/>
    <property type="gene ID" value="ENSMPUG00000013503.1"/>
</dbReference>
<reference evidence="20" key="1">
    <citation type="submission" date="2024-06" db="UniProtKB">
        <authorList>
            <consortium name="Ensembl"/>
        </authorList>
    </citation>
    <scope>IDENTIFICATION</scope>
</reference>
<dbReference type="GO" id="GO:0005615">
    <property type="term" value="C:extracellular space"/>
    <property type="evidence" value="ECO:0007669"/>
    <property type="project" value="Ensembl"/>
</dbReference>
<keyword evidence="7" id="KW-0222">Digestion</keyword>
<sequence>MEWMVVALVSFQLLEAAVIKVPLRKLEPVRATMKEKGLLGEFLRTHKNDPAQKYHVGDLGMVYEPLAYLDSLYLGEIAIGTPPQNFLVLFDTGSSSLWVPSVQCQSQACATHSRFNPNASSTYSSHGQTFSVQYGSGSLRGVYGYDTLRVQSAQVPNQQFGLSEHEPSPYFLQFKFDGIMGLAYPALAEGRSATALQGLLQAGLLSSPVFSFYLGRGMSSQNGAVLIFGGIDHSLHSGPIYWAPVTQERYWQIGIEEFLIGGHATGWCSQGCQAIVDTGTSPLTVPQQYLSALLQATGAQADQYGQFTVDCNNIQNLPTLTFLISGVHFSLPYHSYVFTGNGVCTIAVQATYLPSSSGQSLWILGGVFLRSYYSIFDIGNNRVGFATAA</sequence>
<dbReference type="STRING" id="9669.ENSMPUP00000013401"/>
<keyword evidence="9" id="KW-0865">Zymogen</keyword>
<feature type="chain" id="PRO_5004045518" description="Gastricsin" evidence="18">
    <location>
        <begin position="17"/>
        <end position="389"/>
    </location>
</feature>
<evidence type="ECO:0000256" key="4">
    <source>
        <dbReference type="ARBA" id="ARBA00022670"/>
    </source>
</evidence>
<dbReference type="GeneTree" id="ENSGT00940000160626"/>
<evidence type="ECO:0000256" key="2">
    <source>
        <dbReference type="ARBA" id="ARBA00007447"/>
    </source>
</evidence>
<dbReference type="InterPro" id="IPR001461">
    <property type="entry name" value="Aspartic_peptidase_A1"/>
</dbReference>
<feature type="domain" description="Peptidase A1" evidence="19">
    <location>
        <begin position="73"/>
        <end position="386"/>
    </location>
</feature>
<keyword evidence="8 17" id="KW-0378">Hydrolase</keyword>
<protein>
    <recommendedName>
        <fullName evidence="14">Gastricsin</fullName>
        <ecNumber evidence="13">3.4.23.3</ecNumber>
    </recommendedName>
</protein>
<dbReference type="PROSITE" id="PS51767">
    <property type="entry name" value="PEPTIDASE_A1"/>
    <property type="match status" value="1"/>
</dbReference>
<evidence type="ECO:0000256" key="5">
    <source>
        <dbReference type="ARBA" id="ARBA00022729"/>
    </source>
</evidence>
<feature type="signal peptide" evidence="18">
    <location>
        <begin position="1"/>
        <end position="16"/>
    </location>
</feature>
<dbReference type="EMBL" id="AEYP01006181">
    <property type="status" value="NOT_ANNOTATED_CDS"/>
    <property type="molecule type" value="Genomic_DNA"/>
</dbReference>
<dbReference type="GO" id="GO:0007586">
    <property type="term" value="P:digestion"/>
    <property type="evidence" value="ECO:0007669"/>
    <property type="project" value="UniProtKB-KW"/>
</dbReference>
<proteinExistence type="inferred from homology"/>
<dbReference type="PANTHER" id="PTHR47966">
    <property type="entry name" value="BETA-SITE APP-CLEAVING ENZYME, ISOFORM A-RELATED"/>
    <property type="match status" value="1"/>
</dbReference>
<dbReference type="Pfam" id="PF07966">
    <property type="entry name" value="A1_Propeptide"/>
    <property type="match status" value="1"/>
</dbReference>
<evidence type="ECO:0000256" key="15">
    <source>
        <dbReference type="PIRSR" id="PIRSR601461-1"/>
    </source>
</evidence>
<keyword evidence="6 17" id="KW-0064">Aspartyl protease</keyword>
<dbReference type="GO" id="GO:0004190">
    <property type="term" value="F:aspartic-type endopeptidase activity"/>
    <property type="evidence" value="ECO:0007669"/>
    <property type="project" value="UniProtKB-KW"/>
</dbReference>
<dbReference type="Gene3D" id="2.40.70.10">
    <property type="entry name" value="Acid Proteases"/>
    <property type="match status" value="2"/>
</dbReference>
<comment type="function">
    <text evidence="12">Hydrolyzes a variety of proteins.</text>
</comment>
<keyword evidence="5 18" id="KW-0732">Signal</keyword>
<dbReference type="InterPro" id="IPR021109">
    <property type="entry name" value="Peptidase_aspartic_dom_sf"/>
</dbReference>
<comment type="subcellular location">
    <subcellularLocation>
        <location evidence="1">Secreted</location>
    </subcellularLocation>
</comment>
<evidence type="ECO:0000256" key="11">
    <source>
        <dbReference type="ARBA" id="ARBA00023733"/>
    </source>
</evidence>
<comment type="similarity">
    <text evidence="2 17">Belongs to the peptidase A1 family.</text>
</comment>
<evidence type="ECO:0000313" key="20">
    <source>
        <dbReference type="Ensembl" id="ENSMPUP00000013401.1"/>
    </source>
</evidence>
<dbReference type="KEGG" id="mpuf:101693498"/>
<dbReference type="FunFam" id="2.40.70.10:FF:000004">
    <property type="entry name" value="Pepsin A"/>
    <property type="match status" value="1"/>
</dbReference>
<evidence type="ECO:0000256" key="1">
    <source>
        <dbReference type="ARBA" id="ARBA00004613"/>
    </source>
</evidence>
<name>M3YPZ3_MUSPF</name>
<evidence type="ECO:0000256" key="10">
    <source>
        <dbReference type="ARBA" id="ARBA00023157"/>
    </source>
</evidence>
<dbReference type="InterPro" id="IPR001969">
    <property type="entry name" value="Aspartic_peptidase_AS"/>
</dbReference>
<organism evidence="20">
    <name type="scientific">Mustela putorius furo</name>
    <name type="common">European domestic ferret</name>
    <name type="synonym">Mustela furo</name>
    <dbReference type="NCBI Taxonomy" id="9669"/>
    <lineage>
        <taxon>Eukaryota</taxon>
        <taxon>Metazoa</taxon>
        <taxon>Chordata</taxon>
        <taxon>Craniata</taxon>
        <taxon>Vertebrata</taxon>
        <taxon>Euteleostomi</taxon>
        <taxon>Mammalia</taxon>
        <taxon>Eutheria</taxon>
        <taxon>Laurasiatheria</taxon>
        <taxon>Carnivora</taxon>
        <taxon>Caniformia</taxon>
        <taxon>Musteloidea</taxon>
        <taxon>Mustelidae</taxon>
        <taxon>Mustelinae</taxon>
        <taxon>Mustela</taxon>
    </lineage>
</organism>
<evidence type="ECO:0000256" key="18">
    <source>
        <dbReference type="SAM" id="SignalP"/>
    </source>
</evidence>
<dbReference type="InParanoid" id="M3YPZ3"/>
<comment type="catalytic activity">
    <reaction evidence="11">
        <text>More restricted specificity than pepsin A, but shows preferential cleavage at Tyr-|-Xaa bonds. High activity on hemoglobin.</text>
        <dbReference type="EC" id="3.4.23.3"/>
    </reaction>
</comment>
<feature type="active site" evidence="15">
    <location>
        <position position="91"/>
    </location>
</feature>
<dbReference type="SUPFAM" id="SSF50630">
    <property type="entry name" value="Acid proteases"/>
    <property type="match status" value="1"/>
</dbReference>
<gene>
    <name evidence="20" type="primary">PGC</name>
</gene>
<dbReference type="MEROPS" id="A01.003"/>